<sequence length="69" mass="8328">MVCSRPMHRWDTTYALQRVHTYIIGRKVKCNLSRQSKNRRYQDFPSQHTSWLLKLQLNNKILGGRRRNA</sequence>
<keyword evidence="1" id="KW-1185">Reference proteome</keyword>
<reference evidence="2" key="2">
    <citation type="submission" date="2019-10" db="EMBL/GenBank/DDBJ databases">
        <authorList>
            <consortium name="NCBI Genome Project"/>
        </authorList>
    </citation>
    <scope>NUCLEOTIDE SEQUENCE</scope>
    <source>
        <strain evidence="2">NI907</strain>
    </source>
</reference>
<dbReference type="AlphaFoldDB" id="A0A6P8AQ32"/>
<gene>
    <name evidence="2" type="ORF">PgNI_11206</name>
</gene>
<evidence type="ECO:0000313" key="2">
    <source>
        <dbReference type="RefSeq" id="XP_030977021.1"/>
    </source>
</evidence>
<accession>A0A6P8AQ32</accession>
<protein>
    <submittedName>
        <fullName evidence="2">Uncharacterized protein</fullName>
    </submittedName>
</protein>
<dbReference type="RefSeq" id="XP_030977021.1">
    <property type="nucleotide sequence ID" value="XM_031131178.1"/>
</dbReference>
<reference evidence="2" key="3">
    <citation type="submission" date="2025-08" db="UniProtKB">
        <authorList>
            <consortium name="RefSeq"/>
        </authorList>
    </citation>
    <scope>IDENTIFICATION</scope>
    <source>
        <strain evidence="2">NI907</strain>
    </source>
</reference>
<dbReference type="KEGG" id="pgri:PgNI_11206"/>
<organism evidence="1 2">
    <name type="scientific">Pyricularia grisea</name>
    <name type="common">Crabgrass-specific blast fungus</name>
    <name type="synonym">Magnaporthe grisea</name>
    <dbReference type="NCBI Taxonomy" id="148305"/>
    <lineage>
        <taxon>Eukaryota</taxon>
        <taxon>Fungi</taxon>
        <taxon>Dikarya</taxon>
        <taxon>Ascomycota</taxon>
        <taxon>Pezizomycotina</taxon>
        <taxon>Sordariomycetes</taxon>
        <taxon>Sordariomycetidae</taxon>
        <taxon>Magnaporthales</taxon>
        <taxon>Pyriculariaceae</taxon>
        <taxon>Pyricularia</taxon>
    </lineage>
</organism>
<dbReference type="Proteomes" id="UP000515153">
    <property type="component" value="Chromosome VI"/>
</dbReference>
<reference evidence="1 2" key="1">
    <citation type="journal article" date="2019" name="Mol. Biol. Evol.">
        <title>Blast fungal genomes show frequent chromosomal changes, gene gains and losses, and effector gene turnover.</title>
        <authorList>
            <person name="Gomez Luciano L.B."/>
            <person name="Jason Tsai I."/>
            <person name="Chuma I."/>
            <person name="Tosa Y."/>
            <person name="Chen Y.H."/>
            <person name="Li J.Y."/>
            <person name="Li M.Y."/>
            <person name="Jade Lu M.Y."/>
            <person name="Nakayashiki H."/>
            <person name="Li W.H."/>
        </authorList>
    </citation>
    <scope>NUCLEOTIDE SEQUENCE [LARGE SCALE GENOMIC DNA]</scope>
    <source>
        <strain evidence="1 2">NI907</strain>
    </source>
</reference>
<name>A0A6P8AQ32_PYRGI</name>
<proteinExistence type="predicted"/>
<dbReference type="GeneID" id="41966083"/>
<evidence type="ECO:0000313" key="1">
    <source>
        <dbReference type="Proteomes" id="UP000515153"/>
    </source>
</evidence>